<name>A0A975TVE9_9RHOB</name>
<dbReference type="EMBL" id="CP078073">
    <property type="protein sequence ID" value="QXL88383.1"/>
    <property type="molecule type" value="Genomic_DNA"/>
</dbReference>
<dbReference type="SUPFAM" id="SSF158682">
    <property type="entry name" value="TerB-like"/>
    <property type="match status" value="1"/>
</dbReference>
<evidence type="ECO:0000313" key="3">
    <source>
        <dbReference type="EMBL" id="QXL88383.1"/>
    </source>
</evidence>
<feature type="region of interest" description="Disordered" evidence="1">
    <location>
        <begin position="25"/>
        <end position="54"/>
    </location>
</feature>
<evidence type="ECO:0000256" key="1">
    <source>
        <dbReference type="SAM" id="MobiDB-lite"/>
    </source>
</evidence>
<dbReference type="InterPro" id="IPR007486">
    <property type="entry name" value="YebE"/>
</dbReference>
<gene>
    <name evidence="2" type="ORF">KUL25_02320</name>
    <name evidence="3" type="ORF">KUL25_02325</name>
</gene>
<evidence type="ECO:0000313" key="4">
    <source>
        <dbReference type="Proteomes" id="UP000693972"/>
    </source>
</evidence>
<keyword evidence="4" id="KW-1185">Reference proteome</keyword>
<protein>
    <submittedName>
        <fullName evidence="3">Tellurite resistance TerB family protein</fullName>
    </submittedName>
</protein>
<dbReference type="EMBL" id="JAIMBW010000001">
    <property type="protein sequence ID" value="MBY4891596.1"/>
    <property type="molecule type" value="Genomic_DNA"/>
</dbReference>
<reference evidence="3 4" key="1">
    <citation type="submission" date="2021-07" db="EMBL/GenBank/DDBJ databases">
        <title>Karlodiniumbacter phycospheric gen. nov., sp. nov., a phycosphere bacterium isolated from karlodinium veneficum.</title>
        <authorList>
            <person name="Peng Y."/>
            <person name="Jiang L."/>
            <person name="Lee J."/>
        </authorList>
    </citation>
    <scope>NUCLEOTIDE SEQUENCE</scope>
    <source>
        <strain evidence="3 4">N5</strain>
    </source>
</reference>
<organism evidence="3">
    <name type="scientific">Gymnodinialimonas phycosphaerae</name>
    <dbReference type="NCBI Taxonomy" id="2841589"/>
    <lineage>
        <taxon>Bacteria</taxon>
        <taxon>Pseudomonadati</taxon>
        <taxon>Pseudomonadota</taxon>
        <taxon>Alphaproteobacteria</taxon>
        <taxon>Rhodobacterales</taxon>
        <taxon>Paracoccaceae</taxon>
        <taxon>Gymnodinialimonas</taxon>
    </lineage>
</organism>
<sequence>MSLLRTLATVAVGVAAARGARALTNRGNRDERRGGGGLLDSLRGQDGRDSGGLGARERRFVEDELDARIDVRDFARDVPDHPGLRAQIFAAAMSAIDVDSPREREFAEDLANALGLEEKARGHVQRRLSGTYGQQPDTPWQKQDVNRAYSQPIQAPASAGGAVRGTKGMQGNAGMGRPYRK</sequence>
<dbReference type="AlphaFoldDB" id="A0A975TVE9"/>
<accession>A0A975TVE9</accession>
<evidence type="ECO:0000313" key="2">
    <source>
        <dbReference type="EMBL" id="MBY4891596.1"/>
    </source>
</evidence>
<dbReference type="Proteomes" id="UP000693972">
    <property type="component" value="Unassembled WGS sequence"/>
</dbReference>
<feature type="compositionally biased region" description="Basic and acidic residues" evidence="1">
    <location>
        <begin position="43"/>
        <end position="54"/>
    </location>
</feature>
<proteinExistence type="predicted"/>
<dbReference type="RefSeq" id="WP_257891455.1">
    <property type="nucleotide sequence ID" value="NZ_JAIMBW010000001.1"/>
</dbReference>
<feature type="region of interest" description="Disordered" evidence="1">
    <location>
        <begin position="154"/>
        <end position="181"/>
    </location>
</feature>
<dbReference type="InterPro" id="IPR029024">
    <property type="entry name" value="TerB-like"/>
</dbReference>
<dbReference type="Pfam" id="PF04391">
    <property type="entry name" value="DUF533"/>
    <property type="match status" value="1"/>
</dbReference>